<protein>
    <submittedName>
        <fullName evidence="1">Uncharacterized protein</fullName>
    </submittedName>
</protein>
<evidence type="ECO:0000313" key="1">
    <source>
        <dbReference type="EMBL" id="JAD33829.1"/>
    </source>
</evidence>
<name>A0A0A8Z341_ARUDO</name>
<dbReference type="EMBL" id="GBRH01264066">
    <property type="protein sequence ID" value="JAD33829.1"/>
    <property type="molecule type" value="Transcribed_RNA"/>
</dbReference>
<dbReference type="AlphaFoldDB" id="A0A0A8Z341"/>
<accession>A0A0A8Z341</accession>
<reference evidence="1" key="2">
    <citation type="journal article" date="2015" name="Data Brief">
        <title>Shoot transcriptome of the giant reed, Arundo donax.</title>
        <authorList>
            <person name="Barrero R.A."/>
            <person name="Guerrero F.D."/>
            <person name="Moolhuijzen P."/>
            <person name="Goolsby J.A."/>
            <person name="Tidwell J."/>
            <person name="Bellgard S.E."/>
            <person name="Bellgard M.I."/>
        </authorList>
    </citation>
    <scope>NUCLEOTIDE SEQUENCE</scope>
    <source>
        <tissue evidence="1">Shoot tissue taken approximately 20 cm above the soil surface</tissue>
    </source>
</reference>
<reference evidence="1" key="1">
    <citation type="submission" date="2014-09" db="EMBL/GenBank/DDBJ databases">
        <authorList>
            <person name="Magalhaes I.L.F."/>
            <person name="Oliveira U."/>
            <person name="Santos F.R."/>
            <person name="Vidigal T.H.D.A."/>
            <person name="Brescovit A.D."/>
            <person name="Santos A.J."/>
        </authorList>
    </citation>
    <scope>NUCLEOTIDE SEQUENCE</scope>
    <source>
        <tissue evidence="1">Shoot tissue taken approximately 20 cm above the soil surface</tissue>
    </source>
</reference>
<organism evidence="1">
    <name type="scientific">Arundo donax</name>
    <name type="common">Giant reed</name>
    <name type="synonym">Donax arundinaceus</name>
    <dbReference type="NCBI Taxonomy" id="35708"/>
    <lineage>
        <taxon>Eukaryota</taxon>
        <taxon>Viridiplantae</taxon>
        <taxon>Streptophyta</taxon>
        <taxon>Embryophyta</taxon>
        <taxon>Tracheophyta</taxon>
        <taxon>Spermatophyta</taxon>
        <taxon>Magnoliopsida</taxon>
        <taxon>Liliopsida</taxon>
        <taxon>Poales</taxon>
        <taxon>Poaceae</taxon>
        <taxon>PACMAD clade</taxon>
        <taxon>Arundinoideae</taxon>
        <taxon>Arundineae</taxon>
        <taxon>Arundo</taxon>
    </lineage>
</organism>
<proteinExistence type="predicted"/>
<sequence>MYRSAMKGMSHITANMTSATRRTNFRFCICTFPIARPAVPRILESNFSTP</sequence>